<dbReference type="RefSeq" id="WP_052103230.1">
    <property type="nucleotide sequence ID" value="NZ_AVPS01000001.1"/>
</dbReference>
<feature type="domain" description="Peptidase M20 dimerisation" evidence="7">
    <location>
        <begin position="239"/>
        <end position="385"/>
    </location>
</feature>
<dbReference type="Pfam" id="PF01546">
    <property type="entry name" value="Peptidase_M20"/>
    <property type="match status" value="1"/>
</dbReference>
<dbReference type="Pfam" id="PF07687">
    <property type="entry name" value="M20_dimer"/>
    <property type="match status" value="1"/>
</dbReference>
<evidence type="ECO:0000256" key="3">
    <source>
        <dbReference type="ARBA" id="ARBA00022723"/>
    </source>
</evidence>
<keyword evidence="5" id="KW-0862">Zinc</keyword>
<evidence type="ECO:0000256" key="6">
    <source>
        <dbReference type="SAM" id="SignalP"/>
    </source>
</evidence>
<comment type="caution">
    <text evidence="8">The sequence shown here is derived from an EMBL/GenBank/DDBJ whole genome shotgun (WGS) entry which is preliminary data.</text>
</comment>
<dbReference type="InterPro" id="IPR036264">
    <property type="entry name" value="Bact_exopeptidase_dim_dom"/>
</dbReference>
<dbReference type="OrthoDB" id="3665926at2"/>
<feature type="signal peptide" evidence="6">
    <location>
        <begin position="1"/>
        <end position="33"/>
    </location>
</feature>
<keyword evidence="4" id="KW-0378">Hydrolase</keyword>
<dbReference type="InterPro" id="IPR001261">
    <property type="entry name" value="ArgE/DapE_CS"/>
</dbReference>
<evidence type="ECO:0000256" key="5">
    <source>
        <dbReference type="ARBA" id="ARBA00022833"/>
    </source>
</evidence>
<dbReference type="EMBL" id="AVPS01000001">
    <property type="protein sequence ID" value="KGM52828.1"/>
    <property type="molecule type" value="Genomic_DNA"/>
</dbReference>
<keyword evidence="2" id="KW-0645">Protease</keyword>
<evidence type="ECO:0000259" key="7">
    <source>
        <dbReference type="Pfam" id="PF07687"/>
    </source>
</evidence>
<dbReference type="GO" id="GO:0046872">
    <property type="term" value="F:metal ion binding"/>
    <property type="evidence" value="ECO:0007669"/>
    <property type="project" value="UniProtKB-KW"/>
</dbReference>
<dbReference type="SUPFAM" id="SSF55031">
    <property type="entry name" value="Bacterial exopeptidase dimerisation domain"/>
    <property type="match status" value="1"/>
</dbReference>
<organism evidence="8 9">
    <name type="scientific">Lysobacter concretionis Ko07 = DSM 16239</name>
    <dbReference type="NCBI Taxonomy" id="1122185"/>
    <lineage>
        <taxon>Bacteria</taxon>
        <taxon>Pseudomonadati</taxon>
        <taxon>Pseudomonadota</taxon>
        <taxon>Gammaproteobacteria</taxon>
        <taxon>Lysobacterales</taxon>
        <taxon>Lysobacteraceae</taxon>
        <taxon>Novilysobacter</taxon>
    </lineage>
</organism>
<dbReference type="eggNOG" id="COG0624">
    <property type="taxonomic scope" value="Bacteria"/>
</dbReference>
<dbReference type="GO" id="GO:0008233">
    <property type="term" value="F:peptidase activity"/>
    <property type="evidence" value="ECO:0007669"/>
    <property type="project" value="UniProtKB-KW"/>
</dbReference>
<dbReference type="SUPFAM" id="SSF53187">
    <property type="entry name" value="Zn-dependent exopeptidases"/>
    <property type="match status" value="1"/>
</dbReference>
<dbReference type="InterPro" id="IPR011650">
    <property type="entry name" value="Peptidase_M20_dimer"/>
</dbReference>
<dbReference type="GO" id="GO:0006508">
    <property type="term" value="P:proteolysis"/>
    <property type="evidence" value="ECO:0007669"/>
    <property type="project" value="UniProtKB-KW"/>
</dbReference>
<evidence type="ECO:0000313" key="8">
    <source>
        <dbReference type="EMBL" id="KGM52828.1"/>
    </source>
</evidence>
<evidence type="ECO:0000313" key="9">
    <source>
        <dbReference type="Proteomes" id="UP000030017"/>
    </source>
</evidence>
<dbReference type="InterPro" id="IPR002933">
    <property type="entry name" value="Peptidase_M20"/>
</dbReference>
<proteinExistence type="inferred from homology"/>
<dbReference type="Gene3D" id="1.10.150.900">
    <property type="match status" value="1"/>
</dbReference>
<evidence type="ECO:0000256" key="4">
    <source>
        <dbReference type="ARBA" id="ARBA00022801"/>
    </source>
</evidence>
<keyword evidence="9" id="KW-1185">Reference proteome</keyword>
<dbReference type="Proteomes" id="UP000030017">
    <property type="component" value="Unassembled WGS sequence"/>
</dbReference>
<protein>
    <recommendedName>
        <fullName evidence="7">Peptidase M20 dimerisation domain-containing protein</fullName>
    </recommendedName>
</protein>
<evidence type="ECO:0000256" key="1">
    <source>
        <dbReference type="ARBA" id="ARBA00006247"/>
    </source>
</evidence>
<keyword evidence="3" id="KW-0479">Metal-binding</keyword>
<dbReference type="PANTHER" id="PTHR45962">
    <property type="entry name" value="N-FATTY-ACYL-AMINO ACID SYNTHASE/HYDROLASE PM20D1"/>
    <property type="match status" value="1"/>
</dbReference>
<comment type="similarity">
    <text evidence="1">Belongs to the peptidase M20A family.</text>
</comment>
<sequence>MSHRGLSRRNGRAIGSRRLVLISALAVASSVWAGDATLPVVPGPTDADRLQARELIEQLIRLPTAKGNGQVPVLAELLSQRFLDAGFAAGDIQIVPVDSDVDTTAALIVRYPGRARSTLRPVAILGHMDVVGAVASNWSVDPFAPVEKDGYLYGRGSIDNKAQLALVATTFIRLKRADWVPERDLVLALSGDEESGSQTTQLLTRHPWIRSAEFALNADSGTGDMDADGSNKAFYIQAAEKTSVSYRVDTRNSGGHSSVPRPDNALYDMAVAIRALQALRFPVQFNEINRAMVAELVAKRGGDLGRAFQTLLDDPGDAAARAVVEQSPEDAHVLWTTCVPTMIEGGNARNALPQNASLTVHCRIFPGVSPDSVRETLAAAVAPADAEVSIDAARASSPASPIHPALFNAVRKAVDANYPGATLTPQMSSGGTDGRYFRIAGIPTYGVGSLVQVDPDDDRAHGIDERVRLDSFARELDFWDVLLKDIAGPRSHP</sequence>
<dbReference type="NCBIfam" id="NF006596">
    <property type="entry name" value="PRK09133.1"/>
    <property type="match status" value="1"/>
</dbReference>
<dbReference type="InterPro" id="IPR047177">
    <property type="entry name" value="Pept_M20A"/>
</dbReference>
<dbReference type="Gene3D" id="3.40.630.10">
    <property type="entry name" value="Zn peptidases"/>
    <property type="match status" value="1"/>
</dbReference>
<dbReference type="PROSITE" id="PS00759">
    <property type="entry name" value="ARGE_DAPE_CPG2_2"/>
    <property type="match status" value="1"/>
</dbReference>
<feature type="chain" id="PRO_5001969202" description="Peptidase M20 dimerisation domain-containing protein" evidence="6">
    <location>
        <begin position="34"/>
        <end position="493"/>
    </location>
</feature>
<dbReference type="PROSITE" id="PS00758">
    <property type="entry name" value="ARGE_DAPE_CPG2_1"/>
    <property type="match status" value="1"/>
</dbReference>
<gene>
    <name evidence="8" type="ORF">N792_00890</name>
</gene>
<dbReference type="STRING" id="1122185.N792_00890"/>
<keyword evidence="6" id="KW-0732">Signal</keyword>
<accession>A0A0A0ERT5</accession>
<evidence type="ECO:0000256" key="2">
    <source>
        <dbReference type="ARBA" id="ARBA00022670"/>
    </source>
</evidence>
<dbReference type="PANTHER" id="PTHR45962:SF1">
    <property type="entry name" value="N-FATTY-ACYL-AMINO ACID SYNTHASE_HYDROLASE PM20D1"/>
    <property type="match status" value="1"/>
</dbReference>
<name>A0A0A0ERT5_9GAMM</name>
<dbReference type="AlphaFoldDB" id="A0A0A0ERT5"/>
<reference evidence="8 9" key="1">
    <citation type="submission" date="2013-08" db="EMBL/GenBank/DDBJ databases">
        <title>Genome sequencing of Lysobacter.</title>
        <authorList>
            <person name="Zhang S."/>
            <person name="Wang G."/>
        </authorList>
    </citation>
    <scope>NUCLEOTIDE SEQUENCE [LARGE SCALE GENOMIC DNA]</scope>
    <source>
        <strain evidence="8 9">Ko07</strain>
    </source>
</reference>
<dbReference type="Gene3D" id="3.30.70.360">
    <property type="match status" value="1"/>
</dbReference>